<reference evidence="1" key="1">
    <citation type="submission" date="2020-02" db="EMBL/GenBank/DDBJ databases">
        <authorList>
            <person name="Palmer J.M."/>
        </authorList>
    </citation>
    <scope>NUCLEOTIDE SEQUENCE</scope>
    <source>
        <strain evidence="1">EPUS1.4</strain>
        <tissue evidence="1">Thallus</tissue>
    </source>
</reference>
<dbReference type="OrthoDB" id="4062651at2759"/>
<accession>A0A8H7E3P1</accession>
<comment type="caution">
    <text evidence="1">The sequence shown here is derived from an EMBL/GenBank/DDBJ whole genome shotgun (WGS) entry which is preliminary data.</text>
</comment>
<evidence type="ECO:0000313" key="1">
    <source>
        <dbReference type="EMBL" id="KAF7506968.1"/>
    </source>
</evidence>
<name>A0A8H7E3P1_9EURO</name>
<organism evidence="1 2">
    <name type="scientific">Endocarpon pusillum</name>
    <dbReference type="NCBI Taxonomy" id="364733"/>
    <lineage>
        <taxon>Eukaryota</taxon>
        <taxon>Fungi</taxon>
        <taxon>Dikarya</taxon>
        <taxon>Ascomycota</taxon>
        <taxon>Pezizomycotina</taxon>
        <taxon>Eurotiomycetes</taxon>
        <taxon>Chaetothyriomycetidae</taxon>
        <taxon>Verrucariales</taxon>
        <taxon>Verrucariaceae</taxon>
        <taxon>Endocarpon</taxon>
    </lineage>
</organism>
<keyword evidence="2" id="KW-1185">Reference proteome</keyword>
<dbReference type="EMBL" id="JAACFV010000077">
    <property type="protein sequence ID" value="KAF7506968.1"/>
    <property type="molecule type" value="Genomic_DNA"/>
</dbReference>
<sequence length="105" mass="11262">MKSKGSLEVLPDEDVHREAPSHLATVSIPIDSNVYIKRPKLSAVFVGTGLAAKLRLVALSGSSSIDDLMTLGELSKRSMADFRRSGHACDGVDQLNMIQLPAESI</sequence>
<dbReference type="Proteomes" id="UP000606974">
    <property type="component" value="Unassembled WGS sequence"/>
</dbReference>
<protein>
    <submittedName>
        <fullName evidence="1">Uncharacterized protein</fullName>
    </submittedName>
</protein>
<proteinExistence type="predicted"/>
<gene>
    <name evidence="1" type="ORF">GJ744_011099</name>
</gene>
<dbReference type="AlphaFoldDB" id="A0A8H7E3P1"/>
<evidence type="ECO:0000313" key="2">
    <source>
        <dbReference type="Proteomes" id="UP000606974"/>
    </source>
</evidence>